<dbReference type="HOGENOM" id="CLU_790968_0_0_1"/>
<dbReference type="EMBL" id="JH993062">
    <property type="protein sequence ID" value="EKX37224.1"/>
    <property type="molecule type" value="Genomic_DNA"/>
</dbReference>
<feature type="compositionally biased region" description="Basic and acidic residues" evidence="1">
    <location>
        <begin position="211"/>
        <end position="224"/>
    </location>
</feature>
<protein>
    <submittedName>
        <fullName evidence="2 3">Uncharacterized protein</fullName>
    </submittedName>
</protein>
<organism evidence="2">
    <name type="scientific">Guillardia theta (strain CCMP2712)</name>
    <name type="common">Cryptophyte</name>
    <dbReference type="NCBI Taxonomy" id="905079"/>
    <lineage>
        <taxon>Eukaryota</taxon>
        <taxon>Cryptophyceae</taxon>
        <taxon>Pyrenomonadales</taxon>
        <taxon>Geminigeraceae</taxon>
        <taxon>Guillardia</taxon>
    </lineage>
</organism>
<dbReference type="AlphaFoldDB" id="L1IMV7"/>
<reference evidence="2 4" key="1">
    <citation type="journal article" date="2012" name="Nature">
        <title>Algal genomes reveal evolutionary mosaicism and the fate of nucleomorphs.</title>
        <authorList>
            <consortium name="DOE Joint Genome Institute"/>
            <person name="Curtis B.A."/>
            <person name="Tanifuji G."/>
            <person name="Burki F."/>
            <person name="Gruber A."/>
            <person name="Irimia M."/>
            <person name="Maruyama S."/>
            <person name="Arias M.C."/>
            <person name="Ball S.G."/>
            <person name="Gile G.H."/>
            <person name="Hirakawa Y."/>
            <person name="Hopkins J.F."/>
            <person name="Kuo A."/>
            <person name="Rensing S.A."/>
            <person name="Schmutz J."/>
            <person name="Symeonidi A."/>
            <person name="Elias M."/>
            <person name="Eveleigh R.J."/>
            <person name="Herman E.K."/>
            <person name="Klute M.J."/>
            <person name="Nakayama T."/>
            <person name="Obornik M."/>
            <person name="Reyes-Prieto A."/>
            <person name="Armbrust E.V."/>
            <person name="Aves S.J."/>
            <person name="Beiko R.G."/>
            <person name="Coutinho P."/>
            <person name="Dacks J.B."/>
            <person name="Durnford D.G."/>
            <person name="Fast N.M."/>
            <person name="Green B.R."/>
            <person name="Grisdale C.J."/>
            <person name="Hempel F."/>
            <person name="Henrissat B."/>
            <person name="Hoppner M.P."/>
            <person name="Ishida K."/>
            <person name="Kim E."/>
            <person name="Koreny L."/>
            <person name="Kroth P.G."/>
            <person name="Liu Y."/>
            <person name="Malik S.B."/>
            <person name="Maier U.G."/>
            <person name="McRose D."/>
            <person name="Mock T."/>
            <person name="Neilson J.A."/>
            <person name="Onodera N.T."/>
            <person name="Poole A.M."/>
            <person name="Pritham E.J."/>
            <person name="Richards T.A."/>
            <person name="Rocap G."/>
            <person name="Roy S.W."/>
            <person name="Sarai C."/>
            <person name="Schaack S."/>
            <person name="Shirato S."/>
            <person name="Slamovits C.H."/>
            <person name="Spencer D.F."/>
            <person name="Suzuki S."/>
            <person name="Worden A.Z."/>
            <person name="Zauner S."/>
            <person name="Barry K."/>
            <person name="Bell C."/>
            <person name="Bharti A.K."/>
            <person name="Crow J.A."/>
            <person name="Grimwood J."/>
            <person name="Kramer R."/>
            <person name="Lindquist E."/>
            <person name="Lucas S."/>
            <person name="Salamov A."/>
            <person name="McFadden G.I."/>
            <person name="Lane C.E."/>
            <person name="Keeling P.J."/>
            <person name="Gray M.W."/>
            <person name="Grigoriev I.V."/>
            <person name="Archibald J.M."/>
        </authorList>
    </citation>
    <scope>NUCLEOTIDE SEQUENCE</scope>
    <source>
        <strain evidence="2 4">CCMP2712</strain>
    </source>
</reference>
<accession>L1IMV7</accession>
<keyword evidence="4" id="KW-1185">Reference proteome</keyword>
<name>L1IMV7_GUITC</name>
<reference evidence="3" key="3">
    <citation type="submission" date="2015-06" db="UniProtKB">
        <authorList>
            <consortium name="EnsemblProtists"/>
        </authorList>
    </citation>
    <scope>IDENTIFICATION</scope>
</reference>
<dbReference type="Proteomes" id="UP000011087">
    <property type="component" value="Unassembled WGS sequence"/>
</dbReference>
<feature type="compositionally biased region" description="Low complexity" evidence="1">
    <location>
        <begin position="102"/>
        <end position="119"/>
    </location>
</feature>
<dbReference type="KEGG" id="gtt:GUITHDRAFT_165542"/>
<feature type="compositionally biased region" description="Low complexity" evidence="1">
    <location>
        <begin position="137"/>
        <end position="168"/>
    </location>
</feature>
<gene>
    <name evidence="2" type="ORF">GUITHDRAFT_165542</name>
</gene>
<proteinExistence type="predicted"/>
<evidence type="ECO:0000313" key="3">
    <source>
        <dbReference type="EnsemblProtists" id="EKX37224"/>
    </source>
</evidence>
<reference evidence="4" key="2">
    <citation type="submission" date="2012-11" db="EMBL/GenBank/DDBJ databases">
        <authorList>
            <person name="Kuo A."/>
            <person name="Curtis B.A."/>
            <person name="Tanifuji G."/>
            <person name="Burki F."/>
            <person name="Gruber A."/>
            <person name="Irimia M."/>
            <person name="Maruyama S."/>
            <person name="Arias M.C."/>
            <person name="Ball S.G."/>
            <person name="Gile G.H."/>
            <person name="Hirakawa Y."/>
            <person name="Hopkins J.F."/>
            <person name="Rensing S.A."/>
            <person name="Schmutz J."/>
            <person name="Symeonidi A."/>
            <person name="Elias M."/>
            <person name="Eveleigh R.J."/>
            <person name="Herman E.K."/>
            <person name="Klute M.J."/>
            <person name="Nakayama T."/>
            <person name="Obornik M."/>
            <person name="Reyes-Prieto A."/>
            <person name="Armbrust E.V."/>
            <person name="Aves S.J."/>
            <person name="Beiko R.G."/>
            <person name="Coutinho P."/>
            <person name="Dacks J.B."/>
            <person name="Durnford D.G."/>
            <person name="Fast N.M."/>
            <person name="Green B.R."/>
            <person name="Grisdale C."/>
            <person name="Hempe F."/>
            <person name="Henrissat B."/>
            <person name="Hoppner M.P."/>
            <person name="Ishida K.-I."/>
            <person name="Kim E."/>
            <person name="Koreny L."/>
            <person name="Kroth P.G."/>
            <person name="Liu Y."/>
            <person name="Malik S.-B."/>
            <person name="Maier U.G."/>
            <person name="McRose D."/>
            <person name="Mock T."/>
            <person name="Neilson J.A."/>
            <person name="Onodera N.T."/>
            <person name="Poole A.M."/>
            <person name="Pritham E.J."/>
            <person name="Richards T.A."/>
            <person name="Rocap G."/>
            <person name="Roy S.W."/>
            <person name="Sarai C."/>
            <person name="Schaack S."/>
            <person name="Shirato S."/>
            <person name="Slamovits C.H."/>
            <person name="Spencer D.F."/>
            <person name="Suzuki S."/>
            <person name="Worden A.Z."/>
            <person name="Zauner S."/>
            <person name="Barry K."/>
            <person name="Bell C."/>
            <person name="Bharti A.K."/>
            <person name="Crow J.A."/>
            <person name="Grimwood J."/>
            <person name="Kramer R."/>
            <person name="Lindquist E."/>
            <person name="Lucas S."/>
            <person name="Salamov A."/>
            <person name="McFadden G.I."/>
            <person name="Lane C.E."/>
            <person name="Keeling P.J."/>
            <person name="Gray M.W."/>
            <person name="Grigoriev I.V."/>
            <person name="Archibald J.M."/>
        </authorList>
    </citation>
    <scope>NUCLEOTIDE SEQUENCE</scope>
    <source>
        <strain evidence="4">CCMP2712</strain>
    </source>
</reference>
<dbReference type="GeneID" id="17293963"/>
<evidence type="ECO:0000256" key="1">
    <source>
        <dbReference type="SAM" id="MobiDB-lite"/>
    </source>
</evidence>
<feature type="region of interest" description="Disordered" evidence="1">
    <location>
        <begin position="282"/>
        <end position="301"/>
    </location>
</feature>
<dbReference type="RefSeq" id="XP_005824204.1">
    <property type="nucleotide sequence ID" value="XM_005824147.1"/>
</dbReference>
<feature type="compositionally biased region" description="Acidic residues" evidence="1">
    <location>
        <begin position="285"/>
        <end position="301"/>
    </location>
</feature>
<sequence length="351" mass="37763">MDGVNLKSGWLNAGRTANSNITAPPIESIYKNNDFSNGSSEGILSSAGSNGVSRNTSSSKGIIGPRPIMGSMPWPAVNGSRGGQTTNPGSGSSWGNQNRGLSGSQSSTHSTSKISATTTLPIAKTLQPLTKTTAPASGISKSSSTGTRSGSSSLVKAPPVVQPVVHVTEVNEESKHSKKESDGNKQIRKEKLEQRRKFLEELSRQGTGAKSKSEDEAELPRSVEPEVVTSQEDVKKPAEEEITEAVLIDSKVEEVSLSKEEWNAKWKDMYGMFARGSEDSHLIDDADENSDTGEGESLLTEEEMATFRAVYGSRIRRKQPKEFLIRRSKVEDQFDVTAGDDSYSTSDSDVS</sequence>
<evidence type="ECO:0000313" key="4">
    <source>
        <dbReference type="Proteomes" id="UP000011087"/>
    </source>
</evidence>
<evidence type="ECO:0000313" key="2">
    <source>
        <dbReference type="EMBL" id="EKX37224.1"/>
    </source>
</evidence>
<feature type="compositionally biased region" description="Basic and acidic residues" evidence="1">
    <location>
        <begin position="172"/>
        <end position="203"/>
    </location>
</feature>
<feature type="region of interest" description="Disordered" evidence="1">
    <location>
        <begin position="41"/>
        <end position="240"/>
    </location>
</feature>
<dbReference type="EnsemblProtists" id="EKX37224">
    <property type="protein sequence ID" value="EKX37224"/>
    <property type="gene ID" value="GUITHDRAFT_165542"/>
</dbReference>
<feature type="compositionally biased region" description="Polar residues" evidence="1">
    <location>
        <begin position="41"/>
        <end position="60"/>
    </location>
</feature>
<dbReference type="PaxDb" id="55529-EKX37224"/>
<feature type="compositionally biased region" description="Polar residues" evidence="1">
    <location>
        <begin position="83"/>
        <end position="101"/>
    </location>
</feature>